<proteinExistence type="predicted"/>
<dbReference type="STRING" id="28234.SAMN04488588_2018"/>
<dbReference type="InterPro" id="IPR000683">
    <property type="entry name" value="Gfo/Idh/MocA-like_OxRdtase_N"/>
</dbReference>
<gene>
    <name evidence="3" type="ORF">SAMN04488588_2018</name>
</gene>
<evidence type="ECO:0000313" key="3">
    <source>
        <dbReference type="EMBL" id="SDC89052.1"/>
    </source>
</evidence>
<dbReference type="Proteomes" id="UP000199322">
    <property type="component" value="Unassembled WGS sequence"/>
</dbReference>
<dbReference type="InterPro" id="IPR055170">
    <property type="entry name" value="GFO_IDH_MocA-like_dom"/>
</dbReference>
<dbReference type="PANTHER" id="PTHR43249:SF1">
    <property type="entry name" value="D-GLUCOSIDE 3-DEHYDROGENASE"/>
    <property type="match status" value="1"/>
</dbReference>
<dbReference type="GO" id="GO:0000166">
    <property type="term" value="F:nucleotide binding"/>
    <property type="evidence" value="ECO:0007669"/>
    <property type="project" value="InterPro"/>
</dbReference>
<organism evidence="3 4">
    <name type="scientific">Geotoga petraea</name>
    <dbReference type="NCBI Taxonomy" id="28234"/>
    <lineage>
        <taxon>Bacteria</taxon>
        <taxon>Thermotogati</taxon>
        <taxon>Thermotogota</taxon>
        <taxon>Thermotogae</taxon>
        <taxon>Petrotogales</taxon>
        <taxon>Petrotogaceae</taxon>
        <taxon>Geotoga</taxon>
    </lineage>
</organism>
<reference evidence="3 4" key="1">
    <citation type="submission" date="2016-10" db="EMBL/GenBank/DDBJ databases">
        <authorList>
            <person name="de Groot N.N."/>
        </authorList>
    </citation>
    <scope>NUCLEOTIDE SEQUENCE [LARGE SCALE GENOMIC DNA]</scope>
    <source>
        <strain evidence="3 4">WG14</strain>
    </source>
</reference>
<dbReference type="SUPFAM" id="SSF55347">
    <property type="entry name" value="Glyceraldehyde-3-phosphate dehydrogenase-like, C-terminal domain"/>
    <property type="match status" value="1"/>
</dbReference>
<dbReference type="Pfam" id="PF22725">
    <property type="entry name" value="GFO_IDH_MocA_C3"/>
    <property type="match status" value="1"/>
</dbReference>
<dbReference type="Pfam" id="PF01408">
    <property type="entry name" value="GFO_IDH_MocA"/>
    <property type="match status" value="1"/>
</dbReference>
<dbReference type="InterPro" id="IPR036291">
    <property type="entry name" value="NAD(P)-bd_dom_sf"/>
</dbReference>
<evidence type="ECO:0000313" key="4">
    <source>
        <dbReference type="Proteomes" id="UP000199322"/>
    </source>
</evidence>
<dbReference type="InterPro" id="IPR052515">
    <property type="entry name" value="Gfo/Idh/MocA_Oxidoreductase"/>
</dbReference>
<dbReference type="SUPFAM" id="SSF51735">
    <property type="entry name" value="NAD(P)-binding Rossmann-fold domains"/>
    <property type="match status" value="1"/>
</dbReference>
<dbReference type="AlphaFoldDB" id="A0A1G6Q962"/>
<dbReference type="Gene3D" id="3.40.50.720">
    <property type="entry name" value="NAD(P)-binding Rossmann-like Domain"/>
    <property type="match status" value="1"/>
</dbReference>
<dbReference type="RefSeq" id="WP_091405559.1">
    <property type="nucleotide sequence ID" value="NZ_FMYV01000011.1"/>
</dbReference>
<dbReference type="Gene3D" id="3.30.360.10">
    <property type="entry name" value="Dihydrodipicolinate Reductase, domain 2"/>
    <property type="match status" value="1"/>
</dbReference>
<evidence type="ECO:0000259" key="1">
    <source>
        <dbReference type="Pfam" id="PF01408"/>
    </source>
</evidence>
<protein>
    <submittedName>
        <fullName evidence="3">Predicted dehydrogenase</fullName>
    </submittedName>
</protein>
<feature type="domain" description="GFO/IDH/MocA-like oxidoreductase" evidence="2">
    <location>
        <begin position="135"/>
        <end position="260"/>
    </location>
</feature>
<name>A0A1G6Q962_9BACT</name>
<sequence>MLKFVLVGCGRIATKKHTEAFINNKGYISLEAVCDIQKEKAENLANIIEENGLKRPKIYTDYTKMAEIGFDAVVIATESGKHYEISKFFLNNSKHVLTEKPMALNTKHMDDMIKTAEEKNVNLGVCFQNRFNPPIQELRKKIESNDIGNIYHGQASIRWNRNEGYYKQAPWRGTWEQDGGTLMNQCTHNIDLLIWNMNSEIEQVYGQINNFNHPYIQAEDFGSAIIKFKNGALGIIEGTANTYPKNLEETLSVFGEKGTVVIGGLAVNKIETWNIQQETEHPFQTLPDPETVYGAGHTPLYKDFHDSIIEGRKPYVDGKEGKKAVEVVLAIYKSTKENKPIKFPFEFSTEDMKEFFGR</sequence>
<dbReference type="EMBL" id="FMYV01000011">
    <property type="protein sequence ID" value="SDC89052.1"/>
    <property type="molecule type" value="Genomic_DNA"/>
</dbReference>
<evidence type="ECO:0000259" key="2">
    <source>
        <dbReference type="Pfam" id="PF22725"/>
    </source>
</evidence>
<keyword evidence="4" id="KW-1185">Reference proteome</keyword>
<accession>A0A1G6Q962</accession>
<feature type="domain" description="Gfo/Idh/MocA-like oxidoreductase N-terminal" evidence="1">
    <location>
        <begin position="2"/>
        <end position="125"/>
    </location>
</feature>
<dbReference type="PANTHER" id="PTHR43249">
    <property type="entry name" value="UDP-N-ACETYL-2-AMINO-2-DEOXY-D-GLUCURONATE OXIDASE"/>
    <property type="match status" value="1"/>
</dbReference>